<dbReference type="Gene3D" id="3.40.1670.10">
    <property type="entry name" value="UbiD C-terminal domain-like"/>
    <property type="match status" value="1"/>
</dbReference>
<dbReference type="SUPFAM" id="SSF143968">
    <property type="entry name" value="UbiD C-terminal domain-like"/>
    <property type="match status" value="1"/>
</dbReference>
<protein>
    <recommendedName>
        <fullName evidence="6">UbiD family decarboxylase</fullName>
    </recommendedName>
</protein>
<evidence type="ECO:0000256" key="1">
    <source>
        <dbReference type="ARBA" id="ARBA00010021"/>
    </source>
</evidence>
<evidence type="ECO:0000259" key="3">
    <source>
        <dbReference type="Pfam" id="PF20695"/>
    </source>
</evidence>
<dbReference type="InterPro" id="IPR002830">
    <property type="entry name" value="UbiD"/>
</dbReference>
<dbReference type="InterPro" id="IPR049383">
    <property type="entry name" value="UbiD-like_N"/>
</dbReference>
<dbReference type="SUPFAM" id="SSF50475">
    <property type="entry name" value="FMN-binding split barrel"/>
    <property type="match status" value="1"/>
</dbReference>
<name>A0A381PKH1_9ZZZZ</name>
<comment type="similarity">
    <text evidence="1">Belongs to the UbiD family.</text>
</comment>
<dbReference type="InterPro" id="IPR049381">
    <property type="entry name" value="UbiD-like_C"/>
</dbReference>
<dbReference type="GO" id="GO:0005737">
    <property type="term" value="C:cytoplasm"/>
    <property type="evidence" value="ECO:0007669"/>
    <property type="project" value="TreeGrafter"/>
</dbReference>
<dbReference type="Pfam" id="PF20696">
    <property type="entry name" value="UbiD_C"/>
    <property type="match status" value="1"/>
</dbReference>
<accession>A0A381PKH1</accession>
<gene>
    <name evidence="5" type="ORF">METZ01_LOCUS19531</name>
</gene>
<dbReference type="GO" id="GO:0016831">
    <property type="term" value="F:carboxy-lyase activity"/>
    <property type="evidence" value="ECO:0007669"/>
    <property type="project" value="InterPro"/>
</dbReference>
<dbReference type="AlphaFoldDB" id="A0A381PKH1"/>
<feature type="domain" description="3-octaprenyl-4-hydroxybenzoate carboxy-lyase-like N-terminal" evidence="3">
    <location>
        <begin position="10"/>
        <end position="84"/>
    </location>
</feature>
<evidence type="ECO:0008006" key="6">
    <source>
        <dbReference type="Google" id="ProtNLM"/>
    </source>
</evidence>
<reference evidence="5" key="1">
    <citation type="submission" date="2018-05" db="EMBL/GenBank/DDBJ databases">
        <authorList>
            <person name="Lanie J.A."/>
            <person name="Ng W.-L."/>
            <person name="Kazmierczak K.M."/>
            <person name="Andrzejewski T.M."/>
            <person name="Davidsen T.M."/>
            <person name="Wayne K.J."/>
            <person name="Tettelin H."/>
            <person name="Glass J.I."/>
            <person name="Rusch D."/>
            <person name="Podicherti R."/>
            <person name="Tsui H.-C.T."/>
            <person name="Winkler M.E."/>
        </authorList>
    </citation>
    <scope>NUCLEOTIDE SEQUENCE</scope>
</reference>
<organism evidence="5">
    <name type="scientific">marine metagenome</name>
    <dbReference type="NCBI Taxonomy" id="408172"/>
    <lineage>
        <taxon>unclassified sequences</taxon>
        <taxon>metagenomes</taxon>
        <taxon>ecological metagenomes</taxon>
    </lineage>
</organism>
<dbReference type="PANTHER" id="PTHR30108:SF21">
    <property type="entry name" value="4-HYDROXYBENZOATE DECARBOXYLASE"/>
    <property type="match status" value="1"/>
</dbReference>
<evidence type="ECO:0000259" key="2">
    <source>
        <dbReference type="Pfam" id="PF01977"/>
    </source>
</evidence>
<feature type="domain" description="3-octaprenyl-4-hydroxybenzoate carboxy-lyase-like C-terminal" evidence="4">
    <location>
        <begin position="332"/>
        <end position="465"/>
    </location>
</feature>
<evidence type="ECO:0000259" key="4">
    <source>
        <dbReference type="Pfam" id="PF20696"/>
    </source>
</evidence>
<dbReference type="EMBL" id="UINC01000991">
    <property type="protein sequence ID" value="SUZ66677.1"/>
    <property type="molecule type" value="Genomic_DNA"/>
</dbReference>
<proteinExistence type="inferred from homology"/>
<dbReference type="InterPro" id="IPR048304">
    <property type="entry name" value="UbiD_Rift_dom"/>
</dbReference>
<evidence type="ECO:0000313" key="5">
    <source>
        <dbReference type="EMBL" id="SUZ66677.1"/>
    </source>
</evidence>
<feature type="domain" description="3-octaprenyl-4-hydroxybenzoate carboxy-lyase-like Rift-related" evidence="2">
    <location>
        <begin position="108"/>
        <end position="323"/>
    </location>
</feature>
<dbReference type="Pfam" id="PF01977">
    <property type="entry name" value="UbiD"/>
    <property type="match status" value="1"/>
</dbReference>
<dbReference type="Pfam" id="PF20695">
    <property type="entry name" value="UbiD_N"/>
    <property type="match status" value="1"/>
</dbReference>
<dbReference type="PANTHER" id="PTHR30108">
    <property type="entry name" value="3-OCTAPRENYL-4-HYDROXYBENZOATE CARBOXY-LYASE-RELATED"/>
    <property type="match status" value="1"/>
</dbReference>
<sequence>MAFQDMREFLEFLKNKNQLIEVDTELNAARGTTELQPLMRHIHNINGPALMLNNLSGYNHPDIPVLFNPYGTRERTSMILGKERPLEGKLKFTEVLTNRSLWIKPNMIDRAEATCKQVIIEKKDIDLSQQLPHVWFGKEGPSYITNAVVISKDPETGQLNTGCYRLTQLWNASHPLGEEYSEEEQKKCLAIFAFWNPPGNDIGRQWAKAQEMNKPLELAIACIVDPAVQIAAATSITYGEDEMDFAGGLRGEGVDVVQCETVDLAVPATAEWVIEGRFLPERDIAIGPHSNPVGYYDDAQILPLIEVDCITHRKDPIWYATMEMEPPFDHNYMACMPLEGEVLSDLQTKIPEVQDVVVTPNLSYFVQLSVDGEQKPRADFGKEVLQAVWGANGRWGPTAKLVVVVGPDVNPYDLSEIEWAIQTRVQPQTDTIINEAGQAFLMDPSAVKDPGHGIALVSEQVGIDATIKIPERFESYPKYSNAEPEDVIAIAEKLQGVL</sequence>